<keyword evidence="3 9" id="KW-0479">Metal-binding</keyword>
<dbReference type="NCBIfam" id="TIGR00693">
    <property type="entry name" value="thiE"/>
    <property type="match status" value="1"/>
</dbReference>
<comment type="cofactor">
    <cofactor evidence="9">
        <name>Mg(2+)</name>
        <dbReference type="ChEBI" id="CHEBI:18420"/>
    </cofactor>
    <text evidence="9">Binds 1 Mg(2+) ion per subunit.</text>
</comment>
<dbReference type="PANTHER" id="PTHR20857">
    <property type="entry name" value="THIAMINE-PHOSPHATE PYROPHOSPHORYLASE"/>
    <property type="match status" value="1"/>
</dbReference>
<organism evidence="13 14">
    <name type="scientific">Campylobacter corcagiensis</name>
    <dbReference type="NCBI Taxonomy" id="1448857"/>
    <lineage>
        <taxon>Bacteria</taxon>
        <taxon>Pseudomonadati</taxon>
        <taxon>Campylobacterota</taxon>
        <taxon>Epsilonproteobacteria</taxon>
        <taxon>Campylobacterales</taxon>
        <taxon>Campylobacteraceae</taxon>
        <taxon>Campylobacter</taxon>
    </lineage>
</organism>
<evidence type="ECO:0000256" key="8">
    <source>
        <dbReference type="ARBA" id="ARBA00047883"/>
    </source>
</evidence>
<name>A0A7M1LGA5_9BACT</name>
<feature type="binding site" evidence="9">
    <location>
        <position position="62"/>
    </location>
    <ligand>
        <name>4-amino-2-methyl-5-(diphosphooxymethyl)pyrimidine</name>
        <dbReference type="ChEBI" id="CHEBI:57841"/>
    </ligand>
</feature>
<evidence type="ECO:0000313" key="14">
    <source>
        <dbReference type="Proteomes" id="UP000594749"/>
    </source>
</evidence>
<dbReference type="EC" id="2.5.1.3" evidence="9"/>
<dbReference type="InterPro" id="IPR036206">
    <property type="entry name" value="ThiamineP_synth_sf"/>
</dbReference>
<evidence type="ECO:0000256" key="2">
    <source>
        <dbReference type="ARBA" id="ARBA00022679"/>
    </source>
</evidence>
<evidence type="ECO:0000256" key="6">
    <source>
        <dbReference type="ARBA" id="ARBA00047334"/>
    </source>
</evidence>
<keyword evidence="14" id="KW-1185">Reference proteome</keyword>
<feature type="binding site" evidence="9">
    <location>
        <position position="63"/>
    </location>
    <ligand>
        <name>Mg(2+)</name>
        <dbReference type="ChEBI" id="CHEBI:18420"/>
    </ligand>
</feature>
<protein>
    <recommendedName>
        <fullName evidence="9">Thiamine-phosphate synthase</fullName>
        <shortName evidence="9">TP synthase</shortName>
        <shortName evidence="9">TPS</shortName>
        <ecNumber evidence="9">2.5.1.3</ecNumber>
    </recommendedName>
    <alternativeName>
        <fullName evidence="9">Thiamine-phosphate pyrophosphorylase</fullName>
        <shortName evidence="9">TMP pyrophosphorylase</shortName>
        <shortName evidence="9">TMP-PPase</shortName>
    </alternativeName>
</protein>
<dbReference type="PANTHER" id="PTHR20857:SF15">
    <property type="entry name" value="THIAMINE-PHOSPHATE SYNTHASE"/>
    <property type="match status" value="1"/>
</dbReference>
<reference evidence="13 14" key="1">
    <citation type="submission" date="2020-10" db="EMBL/GenBank/DDBJ databases">
        <title>Campylobacter and Helicobacter PacBio genomes.</title>
        <authorList>
            <person name="Lane C."/>
        </authorList>
    </citation>
    <scope>NUCLEOTIDE SEQUENCE [LARGE SCALE GENOMIC DNA]</scope>
    <source>
        <strain evidence="13 14">2016D-0077</strain>
    </source>
</reference>
<dbReference type="AlphaFoldDB" id="A0A7M1LGA5"/>
<feature type="binding site" evidence="9">
    <location>
        <position position="82"/>
    </location>
    <ligand>
        <name>Mg(2+)</name>
        <dbReference type="ChEBI" id="CHEBI:18420"/>
    </ligand>
</feature>
<accession>A0A7M1LGA5</accession>
<evidence type="ECO:0000256" key="11">
    <source>
        <dbReference type="RuleBase" id="RU004253"/>
    </source>
</evidence>
<feature type="binding site" evidence="9">
    <location>
        <position position="158"/>
    </location>
    <ligand>
        <name>2-[(2R,5Z)-2-carboxy-4-methylthiazol-5(2H)-ylidene]ethyl phosphate</name>
        <dbReference type="ChEBI" id="CHEBI:62899"/>
    </ligand>
</feature>
<dbReference type="EMBL" id="CP063078">
    <property type="protein sequence ID" value="QOQ87598.1"/>
    <property type="molecule type" value="Genomic_DNA"/>
</dbReference>
<feature type="binding site" evidence="9">
    <location>
        <begin position="128"/>
        <end position="130"/>
    </location>
    <ligand>
        <name>2-[(2R,5Z)-2-carboxy-4-methylthiazol-5(2H)-ylidene]ethyl phosphate</name>
        <dbReference type="ChEBI" id="CHEBI:62899"/>
    </ligand>
</feature>
<feature type="binding site" evidence="9">
    <location>
        <begin position="178"/>
        <end position="179"/>
    </location>
    <ligand>
        <name>2-[(2R,5Z)-2-carboxy-4-methylthiazol-5(2H)-ylidene]ethyl phosphate</name>
        <dbReference type="ChEBI" id="CHEBI:62899"/>
    </ligand>
</feature>
<dbReference type="Pfam" id="PF02581">
    <property type="entry name" value="TMP-TENI"/>
    <property type="match status" value="1"/>
</dbReference>
<comment type="catalytic activity">
    <reaction evidence="6 9 10">
        <text>4-methyl-5-(2-phosphooxyethyl)-thiazole + 4-amino-2-methyl-5-(diphosphooxymethyl)pyrimidine + H(+) = thiamine phosphate + diphosphate</text>
        <dbReference type="Rhea" id="RHEA:22328"/>
        <dbReference type="ChEBI" id="CHEBI:15378"/>
        <dbReference type="ChEBI" id="CHEBI:33019"/>
        <dbReference type="ChEBI" id="CHEBI:37575"/>
        <dbReference type="ChEBI" id="CHEBI:57841"/>
        <dbReference type="ChEBI" id="CHEBI:58296"/>
        <dbReference type="EC" id="2.5.1.3"/>
    </reaction>
</comment>
<evidence type="ECO:0000256" key="1">
    <source>
        <dbReference type="ARBA" id="ARBA00005165"/>
    </source>
</evidence>
<evidence type="ECO:0000256" key="9">
    <source>
        <dbReference type="HAMAP-Rule" id="MF_00097"/>
    </source>
</evidence>
<dbReference type="GO" id="GO:0000287">
    <property type="term" value="F:magnesium ion binding"/>
    <property type="evidence" value="ECO:0007669"/>
    <property type="project" value="UniProtKB-UniRule"/>
</dbReference>
<evidence type="ECO:0000256" key="3">
    <source>
        <dbReference type="ARBA" id="ARBA00022723"/>
    </source>
</evidence>
<comment type="catalytic activity">
    <reaction evidence="8 9 10">
        <text>2-[(2R,5Z)-2-carboxy-4-methylthiazol-5(2H)-ylidene]ethyl phosphate + 4-amino-2-methyl-5-(diphosphooxymethyl)pyrimidine + 2 H(+) = thiamine phosphate + CO2 + diphosphate</text>
        <dbReference type="Rhea" id="RHEA:47844"/>
        <dbReference type="ChEBI" id="CHEBI:15378"/>
        <dbReference type="ChEBI" id="CHEBI:16526"/>
        <dbReference type="ChEBI" id="CHEBI:33019"/>
        <dbReference type="ChEBI" id="CHEBI:37575"/>
        <dbReference type="ChEBI" id="CHEBI:57841"/>
        <dbReference type="ChEBI" id="CHEBI:62899"/>
        <dbReference type="EC" id="2.5.1.3"/>
    </reaction>
</comment>
<dbReference type="InterPro" id="IPR034291">
    <property type="entry name" value="TMP_synthase"/>
</dbReference>
<dbReference type="Gene3D" id="3.20.20.70">
    <property type="entry name" value="Aldolase class I"/>
    <property type="match status" value="1"/>
</dbReference>
<feature type="domain" description="Thiamine phosphate synthase/TenI" evidence="12">
    <location>
        <begin position="5"/>
        <end position="181"/>
    </location>
</feature>
<dbReference type="Proteomes" id="UP000594749">
    <property type="component" value="Chromosome"/>
</dbReference>
<evidence type="ECO:0000313" key="13">
    <source>
        <dbReference type="EMBL" id="QOQ87598.1"/>
    </source>
</evidence>
<dbReference type="HAMAP" id="MF_00097">
    <property type="entry name" value="TMP_synthase"/>
    <property type="match status" value="1"/>
</dbReference>
<comment type="catalytic activity">
    <reaction evidence="7 9 10">
        <text>2-(2-carboxy-4-methylthiazol-5-yl)ethyl phosphate + 4-amino-2-methyl-5-(diphosphooxymethyl)pyrimidine + 2 H(+) = thiamine phosphate + CO2 + diphosphate</text>
        <dbReference type="Rhea" id="RHEA:47848"/>
        <dbReference type="ChEBI" id="CHEBI:15378"/>
        <dbReference type="ChEBI" id="CHEBI:16526"/>
        <dbReference type="ChEBI" id="CHEBI:33019"/>
        <dbReference type="ChEBI" id="CHEBI:37575"/>
        <dbReference type="ChEBI" id="CHEBI:57841"/>
        <dbReference type="ChEBI" id="CHEBI:62890"/>
        <dbReference type="EC" id="2.5.1.3"/>
    </reaction>
</comment>
<dbReference type="RefSeq" id="WP_025803166.1">
    <property type="nucleotide sequence ID" value="NZ_CP053842.1"/>
</dbReference>
<proteinExistence type="inferred from homology"/>
<dbReference type="InterPro" id="IPR022998">
    <property type="entry name" value="ThiamineP_synth_TenI"/>
</dbReference>
<feature type="binding site" evidence="9">
    <location>
        <position position="101"/>
    </location>
    <ligand>
        <name>4-amino-2-methyl-5-(diphosphooxymethyl)pyrimidine</name>
        <dbReference type="ChEBI" id="CHEBI:57841"/>
    </ligand>
</feature>
<keyword evidence="4 9" id="KW-0460">Magnesium</keyword>
<dbReference type="OrthoDB" id="9810880at2"/>
<dbReference type="CDD" id="cd00564">
    <property type="entry name" value="TMP_TenI"/>
    <property type="match status" value="1"/>
</dbReference>
<dbReference type="GO" id="GO:0009228">
    <property type="term" value="P:thiamine biosynthetic process"/>
    <property type="evidence" value="ECO:0007669"/>
    <property type="project" value="UniProtKB-KW"/>
</dbReference>
<keyword evidence="5 9" id="KW-0784">Thiamine biosynthesis</keyword>
<evidence type="ECO:0000256" key="4">
    <source>
        <dbReference type="ARBA" id="ARBA00022842"/>
    </source>
</evidence>
<comment type="similarity">
    <text evidence="9 10">Belongs to the thiamine-phosphate synthase family.</text>
</comment>
<feature type="binding site" evidence="9">
    <location>
        <begin position="32"/>
        <end position="36"/>
    </location>
    <ligand>
        <name>4-amino-2-methyl-5-(diphosphooxymethyl)pyrimidine</name>
        <dbReference type="ChEBI" id="CHEBI:57841"/>
    </ligand>
</feature>
<feature type="binding site" evidence="9">
    <location>
        <position position="131"/>
    </location>
    <ligand>
        <name>4-amino-2-methyl-5-(diphosphooxymethyl)pyrimidine</name>
        <dbReference type="ChEBI" id="CHEBI:57841"/>
    </ligand>
</feature>
<dbReference type="GO" id="GO:0005737">
    <property type="term" value="C:cytoplasm"/>
    <property type="evidence" value="ECO:0007669"/>
    <property type="project" value="TreeGrafter"/>
</dbReference>
<dbReference type="GO" id="GO:0004789">
    <property type="term" value="F:thiamine-phosphate diphosphorylase activity"/>
    <property type="evidence" value="ECO:0007669"/>
    <property type="project" value="UniProtKB-UniRule"/>
</dbReference>
<dbReference type="InterPro" id="IPR013785">
    <property type="entry name" value="Aldolase_TIM"/>
</dbReference>
<evidence type="ECO:0000259" key="12">
    <source>
        <dbReference type="Pfam" id="PF02581"/>
    </source>
</evidence>
<dbReference type="SUPFAM" id="SSF51391">
    <property type="entry name" value="Thiamin phosphate synthase"/>
    <property type="match status" value="1"/>
</dbReference>
<evidence type="ECO:0000256" key="10">
    <source>
        <dbReference type="RuleBase" id="RU003826"/>
    </source>
</evidence>
<keyword evidence="2 9" id="KW-0808">Transferase</keyword>
<comment type="pathway">
    <text evidence="1 9 11">Cofactor biosynthesis; thiamine diphosphate biosynthesis; thiamine phosphate from 4-amino-2-methyl-5-diphosphomethylpyrimidine and 4-methyl-5-(2-phosphoethyl)-thiazole: step 1/1.</text>
</comment>
<dbReference type="UniPathway" id="UPA00060">
    <property type="reaction ID" value="UER00141"/>
</dbReference>
<evidence type="ECO:0000256" key="7">
    <source>
        <dbReference type="ARBA" id="ARBA00047851"/>
    </source>
</evidence>
<dbReference type="GO" id="GO:0009229">
    <property type="term" value="P:thiamine diphosphate biosynthetic process"/>
    <property type="evidence" value="ECO:0007669"/>
    <property type="project" value="UniProtKB-UniRule"/>
</dbReference>
<gene>
    <name evidence="9 13" type="primary">thiE</name>
    <name evidence="13" type="ORF">IMC76_01960</name>
</gene>
<evidence type="ECO:0000256" key="5">
    <source>
        <dbReference type="ARBA" id="ARBA00022977"/>
    </source>
</evidence>
<sequence length="205" mass="22532">MSEIYALTDDFYTPNLEDCVKTILDCGIKMVQFRSKKDSINEKEIINLVKICDGYGANLIVNDSIALAKRVGAHGVHIGRGDGEVKEAREILGADKIVGVSCYGSLDLALKASDDGASYAAFGAAFPTKTKKDAKVFKLRKFKEFKDILSIKTCIIGGINASNLEQILALRPDYIALVSAVYTPNSISENLRNLQKIIRDFYGHY</sequence>
<comment type="function">
    <text evidence="9">Condenses 4-methyl-5-(beta-hydroxyethyl)thiazole monophosphate (THZ-P) and 2-methyl-4-amino-5-hydroxymethyl pyrimidine pyrophosphate (HMP-PP) to form thiamine monophosphate (TMP).</text>
</comment>